<evidence type="ECO:0000313" key="2">
    <source>
        <dbReference type="EMBL" id="CAB0007848.1"/>
    </source>
</evidence>
<accession>A0A6H5H2H5</accession>
<evidence type="ECO:0000313" key="1">
    <source>
        <dbReference type="EMBL" id="CAB0007832.1"/>
    </source>
</evidence>
<name>A0A6H5H2H5_9HEMI</name>
<reference evidence="2 3" key="1">
    <citation type="submission" date="2020-02" db="EMBL/GenBank/DDBJ databases">
        <authorList>
            <person name="Ferguson B K."/>
        </authorList>
    </citation>
    <scope>NUCLEOTIDE SEQUENCE [LARGE SCALE GENOMIC DNA]</scope>
</reference>
<dbReference type="AlphaFoldDB" id="A0A6H5H2H5"/>
<gene>
    <name evidence="1" type="ORF">NTEN_LOCUS13083</name>
    <name evidence="2" type="ORF">NTEN_LOCUS13096</name>
</gene>
<dbReference type="EMBL" id="CADCXU010019646">
    <property type="protein sequence ID" value="CAB0007848.1"/>
    <property type="molecule type" value="Genomic_DNA"/>
</dbReference>
<protein>
    <submittedName>
        <fullName evidence="2">Uncharacterized protein</fullName>
    </submittedName>
</protein>
<keyword evidence="3" id="KW-1185">Reference proteome</keyword>
<dbReference type="EMBL" id="CADCXU010019624">
    <property type="protein sequence ID" value="CAB0007832.1"/>
    <property type="molecule type" value="Genomic_DNA"/>
</dbReference>
<proteinExistence type="predicted"/>
<dbReference type="OrthoDB" id="6643592at2759"/>
<dbReference type="Proteomes" id="UP000479000">
    <property type="component" value="Unassembled WGS sequence"/>
</dbReference>
<evidence type="ECO:0000313" key="3">
    <source>
        <dbReference type="Proteomes" id="UP000479000"/>
    </source>
</evidence>
<organism evidence="2 3">
    <name type="scientific">Nesidiocoris tenuis</name>
    <dbReference type="NCBI Taxonomy" id="355587"/>
    <lineage>
        <taxon>Eukaryota</taxon>
        <taxon>Metazoa</taxon>
        <taxon>Ecdysozoa</taxon>
        <taxon>Arthropoda</taxon>
        <taxon>Hexapoda</taxon>
        <taxon>Insecta</taxon>
        <taxon>Pterygota</taxon>
        <taxon>Neoptera</taxon>
        <taxon>Paraneoptera</taxon>
        <taxon>Hemiptera</taxon>
        <taxon>Heteroptera</taxon>
        <taxon>Panheteroptera</taxon>
        <taxon>Cimicomorpha</taxon>
        <taxon>Miridae</taxon>
        <taxon>Dicyphina</taxon>
        <taxon>Nesidiocoris</taxon>
    </lineage>
</organism>
<sequence length="249" mass="27804">MADLLLTSTFALDRTKSKVLIVGLTSLSSAVLVIRSPRCAPFYITPNDWRLLSERLLRLNDSKRKEDSIILCGAHLQVCTTIRKQLVFSYHPSWIEKLLQTEAQSVTLSPVAANTLIALTKTIDSLLQKLQTLIDNKHHDDVVTSFDENAVDGLVVHLPAYFFQNLGTERRREEMGKTAICHSPGRHSPACSGWRENEDPLSASTIRMPRLVLERASPLSRMITGTPVCWSAHLLSVPLLVYSKPVGHK</sequence>